<organism evidence="2 3">
    <name type="scientific">Streptomyces angustmyceticus</name>
    <dbReference type="NCBI Taxonomy" id="285578"/>
    <lineage>
        <taxon>Bacteria</taxon>
        <taxon>Bacillati</taxon>
        <taxon>Actinomycetota</taxon>
        <taxon>Actinomycetes</taxon>
        <taxon>Kitasatosporales</taxon>
        <taxon>Streptomycetaceae</taxon>
        <taxon>Streptomyces</taxon>
    </lineage>
</organism>
<evidence type="ECO:0000256" key="1">
    <source>
        <dbReference type="SAM" id="MobiDB-lite"/>
    </source>
</evidence>
<dbReference type="AlphaFoldDB" id="A0A5J4LPX3"/>
<dbReference type="EMBL" id="BLAG01000024">
    <property type="protein sequence ID" value="GES34052.1"/>
    <property type="molecule type" value="Genomic_DNA"/>
</dbReference>
<proteinExistence type="predicted"/>
<dbReference type="Proteomes" id="UP000325598">
    <property type="component" value="Unassembled WGS sequence"/>
</dbReference>
<gene>
    <name evidence="2" type="ORF">San01_65400</name>
</gene>
<evidence type="ECO:0000313" key="2">
    <source>
        <dbReference type="EMBL" id="GES34052.1"/>
    </source>
</evidence>
<name>A0A5J4LPX3_9ACTN</name>
<comment type="caution">
    <text evidence="2">The sequence shown here is derived from an EMBL/GenBank/DDBJ whole genome shotgun (WGS) entry which is preliminary data.</text>
</comment>
<sequence length="74" mass="8055">MRSLVVMVPLPGPPGRLIDSARTVRPTVVPSYKLFGPAARDGLMGKTHFRNGWLPAAPDRRRGRPAILPRTAPS</sequence>
<reference evidence="2 3" key="1">
    <citation type="submission" date="2019-10" db="EMBL/GenBank/DDBJ databases">
        <title>Whole genome shotgun sequence of Streptomyces angustmyceticus NBRC 3934.</title>
        <authorList>
            <person name="Hosoyama A."/>
            <person name="Ichikawa N."/>
            <person name="Kimura A."/>
            <person name="Kitahashi Y."/>
            <person name="Komaki H."/>
            <person name="Uohara A."/>
        </authorList>
    </citation>
    <scope>NUCLEOTIDE SEQUENCE [LARGE SCALE GENOMIC DNA]</scope>
    <source>
        <strain evidence="2 3">NBRC 3934</strain>
    </source>
</reference>
<protein>
    <submittedName>
        <fullName evidence="2">Uncharacterized protein</fullName>
    </submittedName>
</protein>
<keyword evidence="3" id="KW-1185">Reference proteome</keyword>
<feature type="region of interest" description="Disordered" evidence="1">
    <location>
        <begin position="54"/>
        <end position="74"/>
    </location>
</feature>
<accession>A0A5J4LPX3</accession>
<evidence type="ECO:0000313" key="3">
    <source>
        <dbReference type="Proteomes" id="UP000325598"/>
    </source>
</evidence>